<name>B6VLY9_PHOAA</name>
<organism evidence="2">
    <name type="scientific">Photorhabdus asymbiotica subsp. asymbiotica (strain ATCC 43949 / 3105-77)</name>
    <name type="common">Xenorhabdus luminescens (strain 2)</name>
    <dbReference type="NCBI Taxonomy" id="553480"/>
    <lineage>
        <taxon>Bacteria</taxon>
        <taxon>Pseudomonadati</taxon>
        <taxon>Pseudomonadota</taxon>
        <taxon>Gammaproteobacteria</taxon>
        <taxon>Enterobacterales</taxon>
        <taxon>Morganellaceae</taxon>
        <taxon>Photorhabdus</taxon>
    </lineage>
</organism>
<accession>B6VLY9</accession>
<accession>C7BS90</accession>
<reference evidence="2" key="1">
    <citation type="journal article" date="2008" name="Proc. Natl. Acad. Sci. U.S.A.">
        <title>Rapid virulence annotation (RVA): identification of virulence factors using a bacterial genome library and multiple invertebrate hosts.</title>
        <authorList>
            <person name="Waterfield N.R."/>
            <person name="Sanchez-Contreras M."/>
            <person name="Eleftherianos I."/>
            <person name="Dowling A."/>
            <person name="Wilkinson P."/>
            <person name="Parkhill J."/>
            <person name="Thomson N."/>
            <person name="Reynolds S.E."/>
            <person name="Bode H.B."/>
            <person name="Dorus S."/>
            <person name="Ffrench-Constant R.H."/>
        </authorList>
    </citation>
    <scope>NUCLEOTIDE SEQUENCE</scope>
    <source>
        <strain evidence="2">ATCC 43949</strain>
    </source>
</reference>
<dbReference type="KEGG" id="pay:PAU_04301"/>
<sequence>MSDADMDNVRFAADVGDWFAYTEFQGGPLVARKDLTVRLSYEITEQGNDYGEDVQRISGVYSPRIGESSSYLTREVKWQIVPKVNADVKGRGLGVSAPWSSVNNCTGSYGTVSGGERLVEKIIDYADSIGMDFCRAMAKSLIIGGKINIGEQSFRLRADGSFIPIETERQKEERCDVLRRRIKNIGEMRKNLS</sequence>
<dbReference type="EMBL" id="FM211051">
    <property type="protein sequence ID" value="CAR67169.1"/>
    <property type="molecule type" value="Genomic_DNA"/>
</dbReference>
<evidence type="ECO:0000313" key="1">
    <source>
        <dbReference type="EMBL" id="CAQ86388.1"/>
    </source>
</evidence>
<evidence type="ECO:0000313" key="3">
    <source>
        <dbReference type="Proteomes" id="UP000002747"/>
    </source>
</evidence>
<evidence type="ECO:0000313" key="2">
    <source>
        <dbReference type="EMBL" id="CAR67169.1"/>
    </source>
</evidence>
<dbReference type="eggNOG" id="ENOG502Z7TX">
    <property type="taxonomic scope" value="Bacteria"/>
</dbReference>
<protein>
    <submittedName>
        <fullName evidence="1 2">Phage replication protein</fullName>
    </submittedName>
</protein>
<reference evidence="2" key="3">
    <citation type="submission" date="2008-09" db="EMBL/GenBank/DDBJ databases">
        <authorList>
            <person name="Thomson N.R."/>
        </authorList>
    </citation>
    <scope>NUCLEOTIDE SEQUENCE</scope>
    <source>
        <strain evidence="2">ATCC 43949</strain>
    </source>
</reference>
<proteinExistence type="predicted"/>
<dbReference type="AlphaFoldDB" id="B6VLY9"/>
<reference evidence="1 3" key="4">
    <citation type="journal article" date="2009" name="BMC Genomics">
        <title>Comparative genomics of the emerging human pathogen Photorhabdus asymbiotica with the insect pathogen Photorhabdus luminescens.</title>
        <authorList>
            <person name="Wilkinson P."/>
            <person name="Waterfield N.R."/>
            <person name="Crossman L."/>
            <person name="Corton C."/>
            <person name="Sanchez-Contreras M."/>
            <person name="Vlisidou I."/>
            <person name="Barron A."/>
            <person name="Bignell A."/>
            <person name="Clark L."/>
            <person name="Ormond D."/>
            <person name="Mayho M."/>
            <person name="Bason N."/>
            <person name="Smith F."/>
            <person name="Simmonds M."/>
            <person name="Churcher C."/>
            <person name="Harris D."/>
            <person name="Thompson N.R."/>
            <person name="Quail M."/>
            <person name="Parkhill J."/>
            <person name="ffrench-Constant R.H."/>
        </authorList>
    </citation>
    <scope>NUCLEOTIDE SEQUENCE [LARGE SCALE GENOMIC DNA]</scope>
    <source>
        <strain evidence="3">ATCC 43949 / 3105-77</strain>
        <strain evidence="1">ATCC43949</strain>
    </source>
</reference>
<dbReference type="EMBL" id="FM162591">
    <property type="protein sequence ID" value="CAQ86388.1"/>
    <property type="molecule type" value="Genomic_DNA"/>
</dbReference>
<reference evidence="1" key="2">
    <citation type="submission" date="2008-05" db="EMBL/GenBank/DDBJ databases">
        <authorList>
            <person name="Crossman L.C."/>
        </authorList>
    </citation>
    <scope>NUCLEOTIDE SEQUENCE</scope>
    <source>
        <strain evidence="1">ATCC43949</strain>
    </source>
</reference>
<dbReference type="STRING" id="291112.PAU_04301"/>
<dbReference type="Proteomes" id="UP000002747">
    <property type="component" value="Chromosome"/>
</dbReference>
<gene>
    <name evidence="1" type="ordered locus">PAU_04301</name>
    <name evidence="2" type="ORF">PA-RVA9-1929</name>
</gene>